<feature type="compositionally biased region" description="Basic and acidic residues" evidence="4">
    <location>
        <begin position="842"/>
        <end position="854"/>
    </location>
</feature>
<feature type="region of interest" description="Disordered" evidence="4">
    <location>
        <begin position="620"/>
        <end position="882"/>
    </location>
</feature>
<keyword evidence="6" id="KW-1185">Reference proteome</keyword>
<feature type="compositionally biased region" description="Basic and acidic residues" evidence="4">
    <location>
        <begin position="1133"/>
        <end position="1151"/>
    </location>
</feature>
<feature type="region of interest" description="Disordered" evidence="4">
    <location>
        <begin position="326"/>
        <end position="399"/>
    </location>
</feature>
<reference evidence="5 6" key="1">
    <citation type="submission" date="2020-01" db="EMBL/GenBank/DDBJ databases">
        <title>Aspergillus terreus IFO 6365 whole genome shotgun sequence.</title>
        <authorList>
            <person name="Kanamasa S."/>
            <person name="Takahashi H."/>
        </authorList>
    </citation>
    <scope>NUCLEOTIDE SEQUENCE [LARGE SCALE GENOMIC DNA]</scope>
    <source>
        <strain evidence="5 6">IFO 6365</strain>
    </source>
</reference>
<dbReference type="EMBL" id="BLJY01000006">
    <property type="protein sequence ID" value="GFF17371.1"/>
    <property type="molecule type" value="Genomic_DNA"/>
</dbReference>
<dbReference type="AlphaFoldDB" id="A0A5M3YXQ1"/>
<keyword evidence="1" id="KW-0479">Metal-binding</keyword>
<feature type="compositionally biased region" description="Pro residues" evidence="4">
    <location>
        <begin position="934"/>
        <end position="945"/>
    </location>
</feature>
<feature type="compositionally biased region" description="Low complexity" evidence="4">
    <location>
        <begin position="182"/>
        <end position="198"/>
    </location>
</feature>
<dbReference type="Gene3D" id="4.10.1000.10">
    <property type="entry name" value="Zinc finger, CCCH-type"/>
    <property type="match status" value="1"/>
</dbReference>
<keyword evidence="2" id="KW-0863">Zinc-finger</keyword>
<dbReference type="Pfam" id="PF18345">
    <property type="entry name" value="zf_CCCH_4"/>
    <property type="match status" value="1"/>
</dbReference>
<evidence type="ECO:0000256" key="2">
    <source>
        <dbReference type="ARBA" id="ARBA00022771"/>
    </source>
</evidence>
<comment type="caution">
    <text evidence="5">The sequence shown here is derived from an EMBL/GenBank/DDBJ whole genome shotgun (WGS) entry which is preliminary data.</text>
</comment>
<keyword evidence="3" id="KW-0862">Zinc</keyword>
<feature type="compositionally biased region" description="Polar residues" evidence="4">
    <location>
        <begin position="685"/>
        <end position="696"/>
    </location>
</feature>
<dbReference type="SUPFAM" id="SSF90229">
    <property type="entry name" value="CCCH zinc finger"/>
    <property type="match status" value="1"/>
</dbReference>
<feature type="compositionally biased region" description="Polar residues" evidence="4">
    <location>
        <begin position="141"/>
        <end position="157"/>
    </location>
</feature>
<dbReference type="InterPro" id="IPR036855">
    <property type="entry name" value="Znf_CCCH_sf"/>
</dbReference>
<feature type="region of interest" description="Disordered" evidence="4">
    <location>
        <begin position="116"/>
        <end position="157"/>
    </location>
</feature>
<feature type="compositionally biased region" description="Basic and acidic residues" evidence="4">
    <location>
        <begin position="820"/>
        <end position="835"/>
    </location>
</feature>
<feature type="compositionally biased region" description="Polar residues" evidence="4">
    <location>
        <begin position="1117"/>
        <end position="1129"/>
    </location>
</feature>
<sequence>MDQFPPQDLMRGVPRAPVNPASLPTEYWAGLDSLYTNSDPPHQQPRDQQQQQQQNQPQTQSQPLGITWDHPVFSQNQPLLQSQSRSSLPVQQQDQIHSLYDTQAPQSWRGESLQNQPMMSATPQGYGISSQYRPLRPYPQGQMTLESQPLSTPDNAAFQQSYSYPRNYFSQQQLSVPDTFPQSSSSQSASSQPSQQTSYHNDVASLGLDSYSLPAGFPDDSLVSMPFPNDFPGDTSNLPTQNTINPQLVAHQQISLAGPQSGTQNTSVNNYPYLNMPGYERPNEPKGFDYFRNDLQMPSAMGEQTLNSRHGIPQGSSIQMVSVNGQHGALPQFPGQTVDATKKQLKKQTKKAAKKASGKKTDGKAPTTSSSESETDDSDLEIVSPEEPSPIPSTRPADPEAAIQYDTLQAVWSPRNRRPNVDKVKNALVAFKDVVKTVRDAWKEKTQAMKAAENKNENERAAQIKKDVLLQRRLMNVIVSTTLEKGHPMIIENCQPHAESLEKISLQNGTNVDMCPEDFALNVSSIKVEIGSCPWAFWIWLGEHPMAVAAVYSFLLDRHQAADIDGEFNINLLKLLSRFVTMDEDVLNKTNVAKLLPRFVKKGGPTVRELSQKILDNAAASTKRKQDAGKPSSKESSPSKTAAMDGSNVQKNDLAGLKRPRESESHAQPAAKKVVVPSGAKNALKPSTVSANGSSKRPQEPGQENKAIPTVSRPKANIIAPKPTNLFGSLSSASKRPGTSNAERAAAAAAAAKTSTPAAKKEPQPAPSKPTFSFGDLMADLNKQKDPTPSEPAEEKTPETEEEREKRLRKEARRRLRVTWKPDHSLTEVRFFTHDPDEELSPGDRSREAGDVKGEGSVLKLHRDLDELEEDEDGGIREENLLDYHETSEIDLADIEDGNFIKRGGAQQPVSPEKTAQEHREATTLMVFYTSPADVPPTPKEPPPSDAEESAAEVLSFGELPDHVKARQERYYAMINPKRAANAQPAPQNPPNGAPFDISNLLKILQKPPQQTPGQNSTPPPAPQPTSQAPMFDLERTISMFRQQQQPQQPAPNPLLQMAQFPALSQPPATQGIDFQKILSVLNNTQNPVQQPPVLPQAQQSQPGIAPNIAAIISQLNQTQQASTPQPSGQYEDPERKRMRENGGYDGHDDSYGYPKRPKSGAPNKRHPKAGLVACRYWAEGRCRKGDECTYRHDPLN</sequence>
<feature type="compositionally biased region" description="Low complexity" evidence="4">
    <location>
        <begin position="46"/>
        <end position="63"/>
    </location>
</feature>
<evidence type="ECO:0000256" key="3">
    <source>
        <dbReference type="ARBA" id="ARBA00022833"/>
    </source>
</evidence>
<dbReference type="SMART" id="SM00356">
    <property type="entry name" value="ZnF_C3H1"/>
    <property type="match status" value="1"/>
</dbReference>
<feature type="region of interest" description="Disordered" evidence="4">
    <location>
        <begin position="929"/>
        <end position="962"/>
    </location>
</feature>
<feature type="compositionally biased region" description="Low complexity" evidence="4">
    <location>
        <begin position="1043"/>
        <end position="1060"/>
    </location>
</feature>
<feature type="compositionally biased region" description="Basic residues" evidence="4">
    <location>
        <begin position="1156"/>
        <end position="1169"/>
    </location>
</feature>
<feature type="compositionally biased region" description="Basic and acidic residues" evidence="4">
    <location>
        <begin position="782"/>
        <end position="808"/>
    </location>
</feature>
<feature type="compositionally biased region" description="Low complexity" evidence="4">
    <location>
        <begin position="630"/>
        <end position="640"/>
    </location>
</feature>
<name>A0A5M3YXQ1_ASPTE</name>
<feature type="compositionally biased region" description="Polar residues" evidence="4">
    <location>
        <begin position="116"/>
        <end position="132"/>
    </location>
</feature>
<feature type="region of interest" description="Disordered" evidence="4">
    <location>
        <begin position="1"/>
        <end position="93"/>
    </location>
</feature>
<protein>
    <submittedName>
        <fullName evidence="5">C-x8-C-x5-C-x3-H type zinc finger protein</fullName>
    </submittedName>
</protein>
<dbReference type="Proteomes" id="UP000452235">
    <property type="component" value="Unassembled WGS sequence"/>
</dbReference>
<organism evidence="5 6">
    <name type="scientific">Aspergillus terreus</name>
    <dbReference type="NCBI Taxonomy" id="33178"/>
    <lineage>
        <taxon>Eukaryota</taxon>
        <taxon>Fungi</taxon>
        <taxon>Dikarya</taxon>
        <taxon>Ascomycota</taxon>
        <taxon>Pezizomycotina</taxon>
        <taxon>Eurotiomycetes</taxon>
        <taxon>Eurotiomycetidae</taxon>
        <taxon>Eurotiales</taxon>
        <taxon>Aspergillaceae</taxon>
        <taxon>Aspergillus</taxon>
        <taxon>Aspergillus subgen. Circumdati</taxon>
    </lineage>
</organism>
<proteinExistence type="predicted"/>
<dbReference type="VEuPathDB" id="FungiDB:ATEG_03498"/>
<dbReference type="OrthoDB" id="4347at2759"/>
<feature type="compositionally biased region" description="Basic residues" evidence="4">
    <location>
        <begin position="343"/>
        <end position="358"/>
    </location>
</feature>
<feature type="compositionally biased region" description="Basic residues" evidence="4">
    <location>
        <begin position="809"/>
        <end position="818"/>
    </location>
</feature>
<evidence type="ECO:0000256" key="4">
    <source>
        <dbReference type="SAM" id="MobiDB-lite"/>
    </source>
</evidence>
<dbReference type="InterPro" id="IPR000571">
    <property type="entry name" value="Znf_CCCH"/>
</dbReference>
<feature type="compositionally biased region" description="Low complexity" evidence="4">
    <location>
        <begin position="74"/>
        <end position="93"/>
    </location>
</feature>
<evidence type="ECO:0000313" key="5">
    <source>
        <dbReference type="EMBL" id="GFF17371.1"/>
    </source>
</evidence>
<accession>A0A5M3YXQ1</accession>
<evidence type="ECO:0000256" key="1">
    <source>
        <dbReference type="ARBA" id="ARBA00022723"/>
    </source>
</evidence>
<dbReference type="GO" id="GO:0008270">
    <property type="term" value="F:zinc ion binding"/>
    <property type="evidence" value="ECO:0007669"/>
    <property type="project" value="UniProtKB-KW"/>
</dbReference>
<evidence type="ECO:0000313" key="6">
    <source>
        <dbReference type="Proteomes" id="UP000452235"/>
    </source>
</evidence>
<feature type="region of interest" description="Disordered" evidence="4">
    <location>
        <begin position="176"/>
        <end position="199"/>
    </location>
</feature>
<feature type="region of interest" description="Disordered" evidence="4">
    <location>
        <begin position="976"/>
        <end position="1069"/>
    </location>
</feature>
<gene>
    <name evidence="5" type="ORF">ATEIFO6365_0006071900</name>
</gene>
<feature type="compositionally biased region" description="Low complexity" evidence="4">
    <location>
        <begin position="742"/>
        <end position="758"/>
    </location>
</feature>
<dbReference type="PROSITE" id="PS50103">
    <property type="entry name" value="ZF_C3H1"/>
    <property type="match status" value="1"/>
</dbReference>
<feature type="compositionally biased region" description="Polar residues" evidence="4">
    <location>
        <begin position="726"/>
        <end position="741"/>
    </location>
</feature>
<feature type="region of interest" description="Disordered" evidence="4">
    <location>
        <begin position="1117"/>
        <end position="1170"/>
    </location>
</feature>